<dbReference type="GO" id="GO:0008194">
    <property type="term" value="F:UDP-glycosyltransferase activity"/>
    <property type="evidence" value="ECO:0007669"/>
    <property type="project" value="InterPro"/>
</dbReference>
<evidence type="ECO:0000313" key="4">
    <source>
        <dbReference type="Proteomes" id="UP000189703"/>
    </source>
</evidence>
<dbReference type="Gene3D" id="3.40.50.2000">
    <property type="entry name" value="Glycogen Phosphorylase B"/>
    <property type="match status" value="1"/>
</dbReference>
<dbReference type="InParanoid" id="A0A1U7ZAC8"/>
<feature type="non-terminal residue" evidence="5">
    <location>
        <position position="1"/>
    </location>
</feature>
<accession>A0A1U7ZAC8</accession>
<dbReference type="OMA" id="LWVIRAN"/>
<dbReference type="FunFam" id="3.40.50.2000:FF:000027">
    <property type="entry name" value="Glycosyltransferase"/>
    <property type="match status" value="1"/>
</dbReference>
<evidence type="ECO:0000256" key="2">
    <source>
        <dbReference type="ARBA" id="ARBA00022679"/>
    </source>
</evidence>
<dbReference type="Pfam" id="PF00201">
    <property type="entry name" value="UDPGT"/>
    <property type="match status" value="1"/>
</dbReference>
<organism evidence="4 5">
    <name type="scientific">Nelumbo nucifera</name>
    <name type="common">Sacred lotus</name>
    <dbReference type="NCBI Taxonomy" id="4432"/>
    <lineage>
        <taxon>Eukaryota</taxon>
        <taxon>Viridiplantae</taxon>
        <taxon>Streptophyta</taxon>
        <taxon>Embryophyta</taxon>
        <taxon>Tracheophyta</taxon>
        <taxon>Spermatophyta</taxon>
        <taxon>Magnoliopsida</taxon>
        <taxon>Proteales</taxon>
        <taxon>Nelumbonaceae</taxon>
        <taxon>Nelumbo</taxon>
    </lineage>
</organism>
<dbReference type="Proteomes" id="UP000189703">
    <property type="component" value="Unplaced"/>
</dbReference>
<dbReference type="InterPro" id="IPR035595">
    <property type="entry name" value="UDP_glycos_trans_CS"/>
</dbReference>
<protein>
    <submittedName>
        <fullName evidence="5">7-deoxyloganetin glucosyltransferase-like</fullName>
    </submittedName>
</protein>
<dbReference type="RefSeq" id="XP_010248072.2">
    <property type="nucleotide sequence ID" value="XM_010249770.2"/>
</dbReference>
<dbReference type="STRING" id="4432.A0A1U7ZAC8"/>
<dbReference type="SUPFAM" id="SSF53756">
    <property type="entry name" value="UDP-Glycosyltransferase/glycogen phosphorylase"/>
    <property type="match status" value="1"/>
</dbReference>
<dbReference type="AlphaFoldDB" id="A0A1U7ZAC8"/>
<evidence type="ECO:0000313" key="5">
    <source>
        <dbReference type="RefSeq" id="XP_010248072.2"/>
    </source>
</evidence>
<dbReference type="CDD" id="cd03784">
    <property type="entry name" value="GT1_Gtf-like"/>
    <property type="match status" value="1"/>
</dbReference>
<proteinExistence type="inferred from homology"/>
<dbReference type="PROSITE" id="PS00375">
    <property type="entry name" value="UDPGT"/>
    <property type="match status" value="1"/>
</dbReference>
<dbReference type="InterPro" id="IPR002213">
    <property type="entry name" value="UDP_glucos_trans"/>
</dbReference>
<keyword evidence="4" id="KW-1185">Reference proteome</keyword>
<dbReference type="GeneID" id="104591002"/>
<keyword evidence="3" id="KW-0328">Glycosyltransferase</keyword>
<dbReference type="PANTHER" id="PTHR11926">
    <property type="entry name" value="GLUCOSYL/GLUCURONOSYL TRANSFERASES"/>
    <property type="match status" value="1"/>
</dbReference>
<evidence type="ECO:0000256" key="3">
    <source>
        <dbReference type="RuleBase" id="RU003718"/>
    </source>
</evidence>
<gene>
    <name evidence="5" type="primary">LOC104591002</name>
</gene>
<evidence type="ECO:0000256" key="1">
    <source>
        <dbReference type="ARBA" id="ARBA00009995"/>
    </source>
</evidence>
<dbReference type="OrthoDB" id="1927969at2759"/>
<keyword evidence="2 3" id="KW-0808">Transferase</keyword>
<comment type="similarity">
    <text evidence="1 3">Belongs to the UDP-glycosyltransferase family.</text>
</comment>
<reference evidence="5" key="1">
    <citation type="submission" date="2025-08" db="UniProtKB">
        <authorList>
            <consortium name="RefSeq"/>
        </authorList>
    </citation>
    <scope>IDENTIFICATION</scope>
</reference>
<name>A0A1U7ZAC8_NELNU</name>
<dbReference type="eggNOG" id="KOG1192">
    <property type="taxonomic scope" value="Eukaryota"/>
</dbReference>
<dbReference type="PANTHER" id="PTHR11926:SF1283">
    <property type="entry name" value="GLYCOSYLTRANSFERASE"/>
    <property type="match status" value="1"/>
</dbReference>
<dbReference type="KEGG" id="nnu:104591002"/>
<sequence length="182" mass="20803">KWKPKSVVYVNFGSLVTMTPQQLREFAWGLANTGYPFLWVIRPDLVDGGSEIKSNDFVEVIRGRGLLVDWCPQEQVLGHPSVGGFLTHCGWNSTLESICEGVPMICWPFFADQQTNCLYARTKWGIGMEISTDVKREQVEEFVRELMEGERGKMLRSKTMEWKKRAEAAAKPGDHLFSNWID</sequence>